<gene>
    <name evidence="1" type="ORF">KC19_VG168500</name>
</gene>
<protein>
    <submittedName>
        <fullName evidence="1">Uncharacterized protein</fullName>
    </submittedName>
</protein>
<dbReference type="EMBL" id="CM026426">
    <property type="protein sequence ID" value="KAG0573329.1"/>
    <property type="molecule type" value="Genomic_DNA"/>
</dbReference>
<accession>A0A8T0HRC9</accession>
<organism evidence="1 2">
    <name type="scientific">Ceratodon purpureus</name>
    <name type="common">Fire moss</name>
    <name type="synonym">Dicranum purpureum</name>
    <dbReference type="NCBI Taxonomy" id="3225"/>
    <lineage>
        <taxon>Eukaryota</taxon>
        <taxon>Viridiplantae</taxon>
        <taxon>Streptophyta</taxon>
        <taxon>Embryophyta</taxon>
        <taxon>Bryophyta</taxon>
        <taxon>Bryophytina</taxon>
        <taxon>Bryopsida</taxon>
        <taxon>Dicranidae</taxon>
        <taxon>Pseudoditrichales</taxon>
        <taxon>Ditrichaceae</taxon>
        <taxon>Ceratodon</taxon>
    </lineage>
</organism>
<keyword evidence="2" id="KW-1185">Reference proteome</keyword>
<comment type="caution">
    <text evidence="1">The sequence shown here is derived from an EMBL/GenBank/DDBJ whole genome shotgun (WGS) entry which is preliminary data.</text>
</comment>
<evidence type="ECO:0000313" key="1">
    <source>
        <dbReference type="EMBL" id="KAG0573329.1"/>
    </source>
</evidence>
<name>A0A8T0HRC9_CERPU</name>
<sequence>MLIRCLDCFSSYETWRCMCICFGLIRGYGNWVTELQVVDNPNPCRKSSSSDLTIGGVIGLLFSIWNEFETSDDIFFATRLAELVTPAHELQTQLCFLRFRVSSITSWTSL</sequence>
<reference evidence="1" key="1">
    <citation type="submission" date="2020-06" db="EMBL/GenBank/DDBJ databases">
        <title>WGS assembly of Ceratodon purpureus strain R40.</title>
        <authorList>
            <person name="Carey S.B."/>
            <person name="Jenkins J."/>
            <person name="Shu S."/>
            <person name="Lovell J.T."/>
            <person name="Sreedasyam A."/>
            <person name="Maumus F."/>
            <person name="Tiley G.P."/>
            <person name="Fernandez-Pozo N."/>
            <person name="Barry K."/>
            <person name="Chen C."/>
            <person name="Wang M."/>
            <person name="Lipzen A."/>
            <person name="Daum C."/>
            <person name="Saski C.A."/>
            <person name="Payton A.C."/>
            <person name="Mcbreen J.C."/>
            <person name="Conrad R.E."/>
            <person name="Kollar L.M."/>
            <person name="Olsson S."/>
            <person name="Huttunen S."/>
            <person name="Landis J.B."/>
            <person name="Wickett N.J."/>
            <person name="Johnson M.G."/>
            <person name="Rensing S.A."/>
            <person name="Grimwood J."/>
            <person name="Schmutz J."/>
            <person name="Mcdaniel S.F."/>
        </authorList>
    </citation>
    <scope>NUCLEOTIDE SEQUENCE</scope>
    <source>
        <strain evidence="1">R40</strain>
    </source>
</reference>
<evidence type="ECO:0000313" key="2">
    <source>
        <dbReference type="Proteomes" id="UP000822688"/>
    </source>
</evidence>
<proteinExistence type="predicted"/>
<dbReference type="Proteomes" id="UP000822688">
    <property type="component" value="Chromosome V"/>
</dbReference>
<dbReference type="AlphaFoldDB" id="A0A8T0HRC9"/>